<feature type="transmembrane region" description="Helical" evidence="8">
    <location>
        <begin position="302"/>
        <end position="319"/>
    </location>
</feature>
<comment type="subcellular location">
    <subcellularLocation>
        <location evidence="1">Membrane</location>
        <topology evidence="1">Multi-pass membrane protein</topology>
    </subcellularLocation>
</comment>
<dbReference type="InterPro" id="IPR003945">
    <property type="entry name" value="NU5C-like"/>
</dbReference>
<dbReference type="GO" id="GO:0015990">
    <property type="term" value="P:electron transport coupled proton transport"/>
    <property type="evidence" value="ECO:0007669"/>
    <property type="project" value="TreeGrafter"/>
</dbReference>
<evidence type="ECO:0000256" key="5">
    <source>
        <dbReference type="ARBA" id="ARBA00023136"/>
    </source>
</evidence>
<dbReference type="Pfam" id="PF00361">
    <property type="entry name" value="Proton_antipo_M"/>
    <property type="match status" value="1"/>
</dbReference>
<gene>
    <name evidence="10" type="primary">NADH5</name>
</gene>
<evidence type="ECO:0000256" key="8">
    <source>
        <dbReference type="SAM" id="Phobius"/>
    </source>
</evidence>
<feature type="transmembrane region" description="Helical" evidence="8">
    <location>
        <begin position="261"/>
        <end position="282"/>
    </location>
</feature>
<evidence type="ECO:0000256" key="2">
    <source>
        <dbReference type="ARBA" id="ARBA00012944"/>
    </source>
</evidence>
<feature type="transmembrane region" description="Helical" evidence="8">
    <location>
        <begin position="236"/>
        <end position="254"/>
    </location>
</feature>
<evidence type="ECO:0000313" key="10">
    <source>
        <dbReference type="EMBL" id="AKS03980.1"/>
    </source>
</evidence>
<dbReference type="AlphaFoldDB" id="A0A141CKD4"/>
<dbReference type="PRINTS" id="PR01434">
    <property type="entry name" value="NADHDHGNASE5"/>
</dbReference>
<evidence type="ECO:0000256" key="6">
    <source>
        <dbReference type="ARBA" id="ARBA00031027"/>
    </source>
</evidence>
<comment type="catalytic activity">
    <reaction evidence="7">
        <text>a ubiquinone + NADH + 5 H(+)(in) = a ubiquinol + NAD(+) + 4 H(+)(out)</text>
        <dbReference type="Rhea" id="RHEA:29091"/>
        <dbReference type="Rhea" id="RHEA-COMP:9565"/>
        <dbReference type="Rhea" id="RHEA-COMP:9566"/>
        <dbReference type="ChEBI" id="CHEBI:15378"/>
        <dbReference type="ChEBI" id="CHEBI:16389"/>
        <dbReference type="ChEBI" id="CHEBI:17976"/>
        <dbReference type="ChEBI" id="CHEBI:57540"/>
        <dbReference type="ChEBI" id="CHEBI:57945"/>
        <dbReference type="EC" id="7.1.1.2"/>
    </reaction>
</comment>
<feature type="transmembrane region" description="Helical" evidence="8">
    <location>
        <begin position="494"/>
        <end position="513"/>
    </location>
</feature>
<keyword evidence="5 8" id="KW-0472">Membrane</keyword>
<feature type="transmembrane region" description="Helical" evidence="8">
    <location>
        <begin position="7"/>
        <end position="28"/>
    </location>
</feature>
<dbReference type="EC" id="7.1.1.2" evidence="2"/>
<reference evidence="10" key="1">
    <citation type="submission" date="2015-03" db="EMBL/GenBank/DDBJ databases">
        <title>Mitochondrial variation in chaetognaths.</title>
        <authorList>
            <person name="Marletaz F."/>
            <person name="Le Parco Y."/>
            <person name="Liu S."/>
            <person name="Peijnenburg K."/>
        </authorList>
    </citation>
    <scope>NUCLEOTIDE SEQUENCE</scope>
    <source>
        <strain evidence="10">SOR-3</strain>
    </source>
</reference>
<sequence>MVYMFMIISLSSIIWVSSLKMGVIYLNLMNIAEVILMFDIFSGSLSVCLVIISSSVMLWSYFYMNSDAQFRRFASLMILFIFSMLVLLFIPTMVYSIIGWDCLGVSSFLLVIYYSNRKSLSSGMLTGLTNRIGDAFFLLLIPFQLSSQSVTWAMIMMISLSMTKSAQFPFSSWLPAAMAAPTPVSALVHSSTLVTAGMFLLVRFNFNSSIMMILFGSFTMLMASLCACAESDLKKIIALSTLSQLGVMMIALGINFKLLCFFHLLCHALLKALLFLCVGSLIHSTFGSQEIRGFNNSHFKLWPSSLLIVGSMSLCGFPMMTGFMSKDKIIESFYGGAPFFFYILMLMGVGLSTAYSMKLIFVVLSSNKESEQVMISSLTPKMFVKLPLMVLGISSIIAGYMMSKKMLLLSSSFLNYADFIIPILFIISGIMIGIFISHISFPNFVQSMFFLTPIYQNSSMVMIGCDGVSKLLDNGIIEWVGPKGYNYNSGTLDIFWLLFTPFLFGPIIMLILMG</sequence>
<feature type="transmembrane region" description="Helical" evidence="8">
    <location>
        <begin position="209"/>
        <end position="230"/>
    </location>
</feature>
<dbReference type="InterPro" id="IPR001750">
    <property type="entry name" value="ND/Mrp_TM"/>
</dbReference>
<keyword evidence="3 8" id="KW-0812">Transmembrane</keyword>
<dbReference type="PANTHER" id="PTHR42829:SF2">
    <property type="entry name" value="NADH-UBIQUINONE OXIDOREDUCTASE CHAIN 5"/>
    <property type="match status" value="1"/>
</dbReference>
<feature type="transmembrane region" description="Helical" evidence="8">
    <location>
        <begin position="73"/>
        <end position="91"/>
    </location>
</feature>
<feature type="transmembrane region" description="Helical" evidence="8">
    <location>
        <begin position="136"/>
        <end position="160"/>
    </location>
</feature>
<accession>A0A141CKD4</accession>
<feature type="transmembrane region" description="Helical" evidence="8">
    <location>
        <begin position="413"/>
        <end position="441"/>
    </location>
</feature>
<feature type="transmembrane region" description="Helical" evidence="8">
    <location>
        <begin position="97"/>
        <end position="115"/>
    </location>
</feature>
<dbReference type="GO" id="GO:0003954">
    <property type="term" value="F:NADH dehydrogenase activity"/>
    <property type="evidence" value="ECO:0007669"/>
    <property type="project" value="TreeGrafter"/>
</dbReference>
<dbReference type="GO" id="GO:0042773">
    <property type="term" value="P:ATP synthesis coupled electron transport"/>
    <property type="evidence" value="ECO:0007669"/>
    <property type="project" value="InterPro"/>
</dbReference>
<dbReference type="EMBL" id="KP899749">
    <property type="protein sequence ID" value="AKS03980.1"/>
    <property type="molecule type" value="Genomic_DNA"/>
</dbReference>
<feature type="transmembrane region" description="Helical" evidence="8">
    <location>
        <begin position="382"/>
        <end position="401"/>
    </location>
</feature>
<keyword evidence="10" id="KW-0496">Mitochondrion</keyword>
<feature type="domain" description="NADH:quinone oxidoreductase/Mrp antiporter transmembrane" evidence="9">
    <location>
        <begin position="97"/>
        <end position="351"/>
    </location>
</feature>
<dbReference type="GO" id="GO:0008137">
    <property type="term" value="F:NADH dehydrogenase (ubiquinone) activity"/>
    <property type="evidence" value="ECO:0007669"/>
    <property type="project" value="UniProtKB-EC"/>
</dbReference>
<proteinExistence type="predicted"/>
<dbReference type="GO" id="GO:0016020">
    <property type="term" value="C:membrane"/>
    <property type="evidence" value="ECO:0007669"/>
    <property type="project" value="UniProtKB-SubCell"/>
</dbReference>
<evidence type="ECO:0000256" key="4">
    <source>
        <dbReference type="ARBA" id="ARBA00022989"/>
    </source>
</evidence>
<evidence type="ECO:0000259" key="9">
    <source>
        <dbReference type="Pfam" id="PF00361"/>
    </source>
</evidence>
<geneLocation type="mitochondrion" evidence="10"/>
<evidence type="ECO:0000256" key="1">
    <source>
        <dbReference type="ARBA" id="ARBA00004141"/>
    </source>
</evidence>
<evidence type="ECO:0000256" key="3">
    <source>
        <dbReference type="ARBA" id="ARBA00022692"/>
    </source>
</evidence>
<name>A0A141CKD4_9BILA</name>
<protein>
    <recommendedName>
        <fullName evidence="2">NADH:ubiquinone reductase (H(+)-translocating)</fullName>
        <ecNumber evidence="2">7.1.1.2</ecNumber>
    </recommendedName>
    <alternativeName>
        <fullName evidence="6">NADH dehydrogenase subunit 5</fullName>
    </alternativeName>
</protein>
<feature type="transmembrane region" description="Helical" evidence="8">
    <location>
        <begin position="339"/>
        <end position="362"/>
    </location>
</feature>
<keyword evidence="4 8" id="KW-1133">Transmembrane helix</keyword>
<dbReference type="PANTHER" id="PTHR42829">
    <property type="entry name" value="NADH-UBIQUINONE OXIDOREDUCTASE CHAIN 5"/>
    <property type="match status" value="1"/>
</dbReference>
<evidence type="ECO:0000256" key="7">
    <source>
        <dbReference type="ARBA" id="ARBA00049551"/>
    </source>
</evidence>
<feature type="transmembrane region" description="Helical" evidence="8">
    <location>
        <begin position="40"/>
        <end position="61"/>
    </location>
</feature>
<organism evidence="10">
    <name type="scientific">Spadella cephaloptera</name>
    <dbReference type="NCBI Taxonomy" id="52888"/>
    <lineage>
        <taxon>Eukaryota</taxon>
        <taxon>Metazoa</taxon>
        <taxon>Spiralia</taxon>
        <taxon>Gnathifera</taxon>
        <taxon>Chaetognatha</taxon>
        <taxon>Sagittoidea</taxon>
        <taxon>Phragmophora</taxon>
        <taxon>Spadellidae</taxon>
        <taxon>Spadella</taxon>
    </lineage>
</organism>